<name>A0A0V0REG8_9BILA</name>
<feature type="signal peptide" evidence="1">
    <location>
        <begin position="1"/>
        <end position="18"/>
    </location>
</feature>
<protein>
    <submittedName>
        <fullName evidence="2">Uncharacterized protein</fullName>
    </submittedName>
</protein>
<feature type="chain" id="PRO_5006867853" evidence="1">
    <location>
        <begin position="19"/>
        <end position="138"/>
    </location>
</feature>
<dbReference type="EMBL" id="JYDL01000254">
    <property type="protein sequence ID" value="KRX12875.1"/>
    <property type="molecule type" value="Genomic_DNA"/>
</dbReference>
<reference evidence="2 3" key="1">
    <citation type="submission" date="2015-01" db="EMBL/GenBank/DDBJ databases">
        <title>Evolution of Trichinella species and genotypes.</title>
        <authorList>
            <person name="Korhonen P.K."/>
            <person name="Edoardo P."/>
            <person name="Giuseppe L.R."/>
            <person name="Gasser R.B."/>
        </authorList>
    </citation>
    <scope>NUCLEOTIDE SEQUENCE [LARGE SCALE GENOMIC DNA]</scope>
    <source>
        <strain evidence="2">ISS37</strain>
    </source>
</reference>
<evidence type="ECO:0000313" key="2">
    <source>
        <dbReference type="EMBL" id="KRX12875.1"/>
    </source>
</evidence>
<proteinExistence type="predicted"/>
<keyword evidence="3" id="KW-1185">Reference proteome</keyword>
<gene>
    <name evidence="2" type="ORF">T07_5829</name>
</gene>
<sequence>MGKLFLKELHLHLMNALGFEFLILNVFEDGYNYPCDCSYFFGCYCDCDFDYNYEQSAPLSNRLLQFQDFVQLTVETGINLLKILRLSLSGSTFEYVQNCKTYDDAIAKQNEVYVKLKNVIFARYELISRKQPDGESLE</sequence>
<evidence type="ECO:0000313" key="3">
    <source>
        <dbReference type="Proteomes" id="UP000054630"/>
    </source>
</evidence>
<evidence type="ECO:0000256" key="1">
    <source>
        <dbReference type="SAM" id="SignalP"/>
    </source>
</evidence>
<accession>A0A0V0REG8</accession>
<comment type="caution">
    <text evidence="2">The sequence shown here is derived from an EMBL/GenBank/DDBJ whole genome shotgun (WGS) entry which is preliminary data.</text>
</comment>
<dbReference type="OrthoDB" id="5920390at2759"/>
<keyword evidence="1" id="KW-0732">Signal</keyword>
<dbReference type="Proteomes" id="UP000054630">
    <property type="component" value="Unassembled WGS sequence"/>
</dbReference>
<organism evidence="2 3">
    <name type="scientific">Trichinella nelsoni</name>
    <dbReference type="NCBI Taxonomy" id="6336"/>
    <lineage>
        <taxon>Eukaryota</taxon>
        <taxon>Metazoa</taxon>
        <taxon>Ecdysozoa</taxon>
        <taxon>Nematoda</taxon>
        <taxon>Enoplea</taxon>
        <taxon>Dorylaimia</taxon>
        <taxon>Trichinellida</taxon>
        <taxon>Trichinellidae</taxon>
        <taxon>Trichinella</taxon>
    </lineage>
</organism>
<dbReference type="AlphaFoldDB" id="A0A0V0REG8"/>